<evidence type="ECO:0000313" key="2">
    <source>
        <dbReference type="EMBL" id="QJA06824.1"/>
    </source>
</evidence>
<dbReference type="Gene3D" id="1.10.3210.10">
    <property type="entry name" value="Hypothetical protein af1432"/>
    <property type="match status" value="1"/>
</dbReference>
<organism evidence="2 3">
    <name type="scientific">Thermosulfurimonas marina</name>
    <dbReference type="NCBI Taxonomy" id="2047767"/>
    <lineage>
        <taxon>Bacteria</taxon>
        <taxon>Pseudomonadati</taxon>
        <taxon>Thermodesulfobacteriota</taxon>
        <taxon>Thermodesulfobacteria</taxon>
        <taxon>Thermodesulfobacteriales</taxon>
        <taxon>Thermodesulfobacteriaceae</taxon>
        <taxon>Thermosulfurimonas</taxon>
    </lineage>
</organism>
<evidence type="ECO:0000259" key="1">
    <source>
        <dbReference type="Pfam" id="PF01966"/>
    </source>
</evidence>
<name>A0A6H1WUJ3_9BACT</name>
<dbReference type="Proteomes" id="UP000501253">
    <property type="component" value="Chromosome"/>
</dbReference>
<dbReference type="RefSeq" id="WP_168720176.1">
    <property type="nucleotide sequence ID" value="NZ_CP042909.1"/>
</dbReference>
<proteinExistence type="predicted"/>
<dbReference type="InterPro" id="IPR006674">
    <property type="entry name" value="HD_domain"/>
</dbReference>
<dbReference type="AlphaFoldDB" id="A0A6H1WUJ3"/>
<dbReference type="PANTHER" id="PTHR36528:SF1">
    <property type="entry name" value="CRISPR SYSTEM SINGLE-STRAND-SPECIFIC DEOXYRIBONUCLEASE CAS10_CSM1 (SUBTYPE III-A)"/>
    <property type="match status" value="1"/>
</dbReference>
<dbReference type="PANTHER" id="PTHR36528">
    <property type="entry name" value="CRISPR SYSTEM SINGLE-STRAND-SPECIFIC DEOXYRIBONUCLEASE CAS10/CSM1 (SUBTYPE III-A)"/>
    <property type="match status" value="1"/>
</dbReference>
<sequence length="276" mass="32784">MGVEKHGLEGPEEVKNTALKVSLAGLFHDVGKFSQEYLRKDIPSEYRERNADLYLRYDRSRNRHTHEHALYTAYFIERFSDYLPSELNSPDWGEGEREDSFINLAAKHHRPETPLQWIITQADCLSSGIDRAEFERGEEIGIKEYRTTRLLPLFERLLRRDKDFEEADHFLWRYPLSPLSPTSIFPVRVEALSREKAREEYQNLFEGFTEDLKKLCHKEKIELWAQHFDSLLRIYTSHIIVFRQLCPQDKRPSSIRSSKPLSFRERYFSSRPLSTR</sequence>
<keyword evidence="3" id="KW-1185">Reference proteome</keyword>
<protein>
    <submittedName>
        <fullName evidence="2">HD domain-containing protein</fullName>
    </submittedName>
</protein>
<dbReference type="SUPFAM" id="SSF109604">
    <property type="entry name" value="HD-domain/PDEase-like"/>
    <property type="match status" value="1"/>
</dbReference>
<dbReference type="Pfam" id="PF01966">
    <property type="entry name" value="HD"/>
    <property type="match status" value="1"/>
</dbReference>
<feature type="domain" description="HD" evidence="1">
    <location>
        <begin position="19"/>
        <end position="126"/>
    </location>
</feature>
<dbReference type="KEGG" id="tmai:FVE67_08495"/>
<gene>
    <name evidence="2" type="ORF">FVE67_08495</name>
</gene>
<evidence type="ECO:0000313" key="3">
    <source>
        <dbReference type="Proteomes" id="UP000501253"/>
    </source>
</evidence>
<accession>A0A6H1WUJ3</accession>
<reference evidence="2 3" key="1">
    <citation type="submission" date="2019-08" db="EMBL/GenBank/DDBJ databases">
        <title>Complete genome sequence of Thermosulfurimonas marina SU872T, an anaerobic thermophilic chemolithoautotrophic bacterium isolated from a shallow marine hydrothermal vent.</title>
        <authorList>
            <person name="Allioux M."/>
            <person name="Jebbar M."/>
            <person name="Slobodkina G."/>
            <person name="Slobodkin A."/>
            <person name="Moalic Y."/>
            <person name="Frolova A."/>
            <person name="Shao Z."/>
            <person name="Alain K."/>
        </authorList>
    </citation>
    <scope>NUCLEOTIDE SEQUENCE [LARGE SCALE GENOMIC DNA]</scope>
    <source>
        <strain evidence="2 3">SU872</strain>
    </source>
</reference>
<dbReference type="InterPro" id="IPR052117">
    <property type="entry name" value="Cas10/Csm1_subtype-III-A"/>
</dbReference>
<dbReference type="EMBL" id="CP042909">
    <property type="protein sequence ID" value="QJA06824.1"/>
    <property type="molecule type" value="Genomic_DNA"/>
</dbReference>